<dbReference type="InterPro" id="IPR006146">
    <property type="entry name" value="5'-Nucleotdase_CS"/>
</dbReference>
<protein>
    <submittedName>
        <fullName evidence="6">Bifunctional 2',3'-cyclic-nucleotide 2'-phosphodiesterase/3'-nucleotidase</fullName>
    </submittedName>
</protein>
<dbReference type="InterPro" id="IPR004843">
    <property type="entry name" value="Calcineurin-like_PHP"/>
</dbReference>
<evidence type="ECO:0000313" key="6">
    <source>
        <dbReference type="EMBL" id="WZU62344.1"/>
    </source>
</evidence>
<dbReference type="AlphaFoldDB" id="A0AAN0LZE4"/>
<keyword evidence="3" id="KW-0547">Nucleotide-binding</keyword>
<sequence>MKRSHSSIARCPSGRLRLLETTDLHMQLLDYDYFGDRHDPTIGLIGLADQIAILRNDPLVTTILCDNGDLIQGNPLADYLAQSLRPEQTHPMIAALNMLGYDAMALGNHEFDYGVESLRAVLAKADFKVVCANITPVAGEAFATPFVVLDRDILCDDGTHRTIKIGITGFAPPQFEDWTSDKSHAGVRADDIIDAARMVVPQIKAAGADVIVALCHSGIGAADYAPRMENAAVPLAQVAGIDVLLMGHTHEMFPDPTLPATASVDYQHGSLHGKPATMAGFCGQSFGVIDLVLDWQSHGWHIVGHQVQLVKAQSPNGAESKLRKNLRALAAEPHAATIAQMQEPIARTVVPITSYFATVQPDLSQQLLAQAMQRAVNAALGDTPCPVLAAKSSFRFGGRSGLGHYIDIAEGPITLRDAAAIFPFADALCAVRRTGKQLRLWLERAVAHYNQMHPGEQDQPLINAQSAAYNCDAIYGLSYLIDLTQPARFDAHGCEIDPHATRIVQMTYQGTTVRDDDIFIVATNSFRAKGGGGFPKIAQEDIIHTSQQSLRDILIADLKAAGTVGEKVQPTWRFAPIPNTAAIFASAPQAQDHISGPISHIGPDANGFARYRIRF</sequence>
<dbReference type="GO" id="GO:0046872">
    <property type="term" value="F:metal ion binding"/>
    <property type="evidence" value="ECO:0007669"/>
    <property type="project" value="InterPro"/>
</dbReference>
<dbReference type="Proteomes" id="UP001451782">
    <property type="component" value="Chromosome"/>
</dbReference>
<dbReference type="PANTHER" id="PTHR11575:SF6">
    <property type="entry name" value="2',3'-CYCLIC-NUCLEOTIDE 2'-PHOSPHODIESTERASE_3'-NUCLEOTIDASE"/>
    <property type="match status" value="1"/>
</dbReference>
<proteinExistence type="inferred from homology"/>
<reference evidence="6 7" key="1">
    <citation type="submission" date="2024-04" db="EMBL/GenBank/DDBJ databases">
        <title>Phylogenomic analyses of a clade within the roseobacter group suggest taxonomic reassignments of species of the genera Aestuariivita, Citreicella, Loktanella, Nautella, Pelagibaca, Ruegeria, Thalassobius, Thiobacimonas and Tropicibacter, and the proposal o.</title>
        <authorList>
            <person name="Jeon C.O."/>
        </authorList>
    </citation>
    <scope>NUCLEOTIDE SEQUENCE [LARGE SCALE GENOMIC DNA]</scope>
    <source>
        <strain evidence="6 7">G8-12</strain>
    </source>
</reference>
<dbReference type="PANTHER" id="PTHR11575">
    <property type="entry name" value="5'-NUCLEOTIDASE-RELATED"/>
    <property type="match status" value="1"/>
</dbReference>
<dbReference type="PROSITE" id="PS00786">
    <property type="entry name" value="5_NUCLEOTIDASE_2"/>
    <property type="match status" value="1"/>
</dbReference>
<evidence type="ECO:0000256" key="1">
    <source>
        <dbReference type="ARBA" id="ARBA00006654"/>
    </source>
</evidence>
<comment type="similarity">
    <text evidence="1 3">Belongs to the 5'-nucleotidase family.</text>
</comment>
<dbReference type="EMBL" id="CP151762">
    <property type="protein sequence ID" value="WZU62344.1"/>
    <property type="molecule type" value="Genomic_DNA"/>
</dbReference>
<dbReference type="PRINTS" id="PR01607">
    <property type="entry name" value="APYRASEFAMLY"/>
</dbReference>
<evidence type="ECO:0000256" key="3">
    <source>
        <dbReference type="RuleBase" id="RU362119"/>
    </source>
</evidence>
<keyword evidence="3" id="KW-0378">Hydrolase</keyword>
<dbReference type="GO" id="GO:0030288">
    <property type="term" value="C:outer membrane-bounded periplasmic space"/>
    <property type="evidence" value="ECO:0007669"/>
    <property type="project" value="TreeGrafter"/>
</dbReference>
<dbReference type="InterPro" id="IPR036907">
    <property type="entry name" value="5'-Nucleotdase_C_sf"/>
</dbReference>
<organism evidence="6 7">
    <name type="scientific">Yoonia algicola</name>
    <dbReference type="NCBI Taxonomy" id="3137368"/>
    <lineage>
        <taxon>Bacteria</taxon>
        <taxon>Pseudomonadati</taxon>
        <taxon>Pseudomonadota</taxon>
        <taxon>Alphaproteobacteria</taxon>
        <taxon>Rhodobacterales</taxon>
        <taxon>Paracoccaceae</taxon>
        <taxon>Yoonia</taxon>
    </lineage>
</organism>
<dbReference type="InterPro" id="IPR029052">
    <property type="entry name" value="Metallo-depent_PP-like"/>
</dbReference>
<feature type="domain" description="Calcineurin-like phosphoesterase" evidence="4">
    <location>
        <begin position="17"/>
        <end position="251"/>
    </location>
</feature>
<evidence type="ECO:0000259" key="4">
    <source>
        <dbReference type="Pfam" id="PF00149"/>
    </source>
</evidence>
<dbReference type="SUPFAM" id="SSF55816">
    <property type="entry name" value="5'-nucleotidase (syn. UDP-sugar hydrolase), C-terminal domain"/>
    <property type="match status" value="1"/>
</dbReference>
<dbReference type="NCBIfam" id="NF006938">
    <property type="entry name" value="PRK09420.1"/>
    <property type="match status" value="1"/>
</dbReference>
<dbReference type="GO" id="GO:0000166">
    <property type="term" value="F:nucleotide binding"/>
    <property type="evidence" value="ECO:0007669"/>
    <property type="project" value="UniProtKB-KW"/>
</dbReference>
<keyword evidence="2" id="KW-0732">Signal</keyword>
<dbReference type="Pfam" id="PF00149">
    <property type="entry name" value="Metallophos"/>
    <property type="match status" value="1"/>
</dbReference>
<dbReference type="InterPro" id="IPR006179">
    <property type="entry name" value="5_nucleotidase/apyrase"/>
</dbReference>
<dbReference type="SUPFAM" id="SSF56300">
    <property type="entry name" value="Metallo-dependent phosphatases"/>
    <property type="match status" value="1"/>
</dbReference>
<name>A0AAN0LZE4_9RHOB</name>
<accession>A0AAN0LZE4</accession>
<dbReference type="GO" id="GO:0016788">
    <property type="term" value="F:hydrolase activity, acting on ester bonds"/>
    <property type="evidence" value="ECO:0007669"/>
    <property type="project" value="InterPro"/>
</dbReference>
<evidence type="ECO:0000256" key="2">
    <source>
        <dbReference type="ARBA" id="ARBA00022729"/>
    </source>
</evidence>
<keyword evidence="7" id="KW-1185">Reference proteome</keyword>
<dbReference type="Gene3D" id="3.90.780.10">
    <property type="entry name" value="5'-Nucleotidase, C-terminal domain"/>
    <property type="match status" value="1"/>
</dbReference>
<evidence type="ECO:0000259" key="5">
    <source>
        <dbReference type="Pfam" id="PF02872"/>
    </source>
</evidence>
<dbReference type="GO" id="GO:0009166">
    <property type="term" value="P:nucleotide catabolic process"/>
    <property type="evidence" value="ECO:0007669"/>
    <property type="project" value="InterPro"/>
</dbReference>
<dbReference type="KEGG" id="yag:AABB28_10545"/>
<dbReference type="RefSeq" id="WP_342068752.1">
    <property type="nucleotide sequence ID" value="NZ_CP151762.1"/>
</dbReference>
<dbReference type="InterPro" id="IPR008334">
    <property type="entry name" value="5'-Nucleotdase_C"/>
</dbReference>
<evidence type="ECO:0000313" key="7">
    <source>
        <dbReference type="Proteomes" id="UP001451782"/>
    </source>
</evidence>
<feature type="domain" description="5'-Nucleotidase C-terminal" evidence="5">
    <location>
        <begin position="360"/>
        <end position="537"/>
    </location>
</feature>
<gene>
    <name evidence="6" type="ORF">AABB28_10545</name>
</gene>
<dbReference type="Pfam" id="PF02872">
    <property type="entry name" value="5_nucleotid_C"/>
    <property type="match status" value="1"/>
</dbReference>
<dbReference type="Gene3D" id="3.60.21.10">
    <property type="match status" value="1"/>
</dbReference>